<sequence>MLGGSYFHQPDGSQVPVQVSSKRKYFPYFKDCLGAIDGTHIRAKVSPLDAPRYRGRKEYPTQNVLAACTFDLKFTATRYHLKEYSRNPPRNSRELYNLRHSSLRNAIERAFGVLKKRFPIIGSSNQSYYSVEVQKKIIMACCVLHNYLIDKDPDRRLMAQVDAEVANRSDEQRDTNVAEDSEERTRGEQLRDEIAASMWRNYNNNQV</sequence>
<evidence type="ECO:0000256" key="1">
    <source>
        <dbReference type="SAM" id="MobiDB-lite"/>
    </source>
</evidence>
<name>A0AAD6ESM3_9POAL</name>
<proteinExistence type="predicted"/>
<dbReference type="InterPro" id="IPR006912">
    <property type="entry name" value="Harbinger_derived_prot"/>
</dbReference>
<accession>A0AAD6ESM3</accession>
<comment type="caution">
    <text evidence="2">The sequence shown here is derived from an EMBL/GenBank/DDBJ whole genome shotgun (WGS) entry which is preliminary data.</text>
</comment>
<gene>
    <name evidence="2" type="ORF">LUZ61_003362</name>
</gene>
<dbReference type="Proteomes" id="UP001210211">
    <property type="component" value="Unassembled WGS sequence"/>
</dbReference>
<organism evidence="2 3">
    <name type="scientific">Rhynchospora tenuis</name>
    <dbReference type="NCBI Taxonomy" id="198213"/>
    <lineage>
        <taxon>Eukaryota</taxon>
        <taxon>Viridiplantae</taxon>
        <taxon>Streptophyta</taxon>
        <taxon>Embryophyta</taxon>
        <taxon>Tracheophyta</taxon>
        <taxon>Spermatophyta</taxon>
        <taxon>Magnoliopsida</taxon>
        <taxon>Liliopsida</taxon>
        <taxon>Poales</taxon>
        <taxon>Cyperaceae</taxon>
        <taxon>Cyperoideae</taxon>
        <taxon>Rhynchosporeae</taxon>
        <taxon>Rhynchospora</taxon>
    </lineage>
</organism>
<protein>
    <recommendedName>
        <fullName evidence="4">DDE Tnp4 domain-containing protein</fullName>
    </recommendedName>
</protein>
<feature type="compositionally biased region" description="Basic and acidic residues" evidence="1">
    <location>
        <begin position="165"/>
        <end position="176"/>
    </location>
</feature>
<evidence type="ECO:0000313" key="2">
    <source>
        <dbReference type="EMBL" id="KAJ3699657.1"/>
    </source>
</evidence>
<dbReference type="Pfam" id="PF04827">
    <property type="entry name" value="Plant_tran"/>
    <property type="match status" value="1"/>
</dbReference>
<evidence type="ECO:0008006" key="4">
    <source>
        <dbReference type="Google" id="ProtNLM"/>
    </source>
</evidence>
<dbReference type="PANTHER" id="PTHR22930:SF268">
    <property type="entry name" value="NUCLEASE HARBI1"/>
    <property type="match status" value="1"/>
</dbReference>
<keyword evidence="3" id="KW-1185">Reference proteome</keyword>
<dbReference type="InterPro" id="IPR045249">
    <property type="entry name" value="HARBI1-like"/>
</dbReference>
<evidence type="ECO:0000313" key="3">
    <source>
        <dbReference type="Proteomes" id="UP001210211"/>
    </source>
</evidence>
<dbReference type="AlphaFoldDB" id="A0AAD6ESM3"/>
<feature type="region of interest" description="Disordered" evidence="1">
    <location>
        <begin position="163"/>
        <end position="190"/>
    </location>
</feature>
<dbReference type="PANTHER" id="PTHR22930">
    <property type="match status" value="1"/>
</dbReference>
<reference evidence="2 3" key="1">
    <citation type="journal article" date="2022" name="Cell">
        <title>Repeat-based holocentromeres influence genome architecture and karyotype evolution.</title>
        <authorList>
            <person name="Hofstatter P.G."/>
            <person name="Thangavel G."/>
            <person name="Lux T."/>
            <person name="Neumann P."/>
            <person name="Vondrak T."/>
            <person name="Novak P."/>
            <person name="Zhang M."/>
            <person name="Costa L."/>
            <person name="Castellani M."/>
            <person name="Scott A."/>
            <person name="Toegelov H."/>
            <person name="Fuchs J."/>
            <person name="Mata-Sucre Y."/>
            <person name="Dias Y."/>
            <person name="Vanzela A.L.L."/>
            <person name="Huettel B."/>
            <person name="Almeida C.C.S."/>
            <person name="Simkova H."/>
            <person name="Souza G."/>
            <person name="Pedrosa-Harand A."/>
            <person name="Macas J."/>
            <person name="Mayer K.F.X."/>
            <person name="Houben A."/>
            <person name="Marques A."/>
        </authorList>
    </citation>
    <scope>NUCLEOTIDE SEQUENCE [LARGE SCALE GENOMIC DNA]</scope>
    <source>
        <strain evidence="2">RhyTen1mFocal</strain>
    </source>
</reference>
<dbReference type="EMBL" id="JAMRDG010000001">
    <property type="protein sequence ID" value="KAJ3699657.1"/>
    <property type="molecule type" value="Genomic_DNA"/>
</dbReference>